<dbReference type="SUPFAM" id="SSF52540">
    <property type="entry name" value="P-loop containing nucleoside triphosphate hydrolases"/>
    <property type="match status" value="1"/>
</dbReference>
<protein>
    <recommendedName>
        <fullName evidence="3">Nephrocystin 3-like N-terminal domain-containing protein</fullName>
    </recommendedName>
</protein>
<keyword evidence="1" id="KW-0677">Repeat</keyword>
<feature type="domain" description="Nephrocystin 3-like N-terminal" evidence="3">
    <location>
        <begin position="31"/>
        <end position="205"/>
    </location>
</feature>
<feature type="region of interest" description="Disordered" evidence="2">
    <location>
        <begin position="225"/>
        <end position="252"/>
    </location>
</feature>
<dbReference type="InterPro" id="IPR027417">
    <property type="entry name" value="P-loop_NTPase"/>
</dbReference>
<evidence type="ECO:0000256" key="2">
    <source>
        <dbReference type="SAM" id="MobiDB-lite"/>
    </source>
</evidence>
<keyword evidence="5" id="KW-1185">Reference proteome</keyword>
<dbReference type="InterPro" id="IPR056884">
    <property type="entry name" value="NPHP3-like_N"/>
</dbReference>
<dbReference type="AlphaFoldDB" id="A0AAV9HQC6"/>
<gene>
    <name evidence="4" type="ORF">QBC42DRAFT_266884</name>
</gene>
<dbReference type="EMBL" id="MU864966">
    <property type="protein sequence ID" value="KAK4462866.1"/>
    <property type="molecule type" value="Genomic_DNA"/>
</dbReference>
<evidence type="ECO:0000259" key="3">
    <source>
        <dbReference type="Pfam" id="PF24883"/>
    </source>
</evidence>
<dbReference type="Proteomes" id="UP001321749">
    <property type="component" value="Unassembled WGS sequence"/>
</dbReference>
<comment type="caution">
    <text evidence="4">The sequence shown here is derived from an EMBL/GenBank/DDBJ whole genome shotgun (WGS) entry which is preliminary data.</text>
</comment>
<evidence type="ECO:0000313" key="5">
    <source>
        <dbReference type="Proteomes" id="UP001321749"/>
    </source>
</evidence>
<organism evidence="4 5">
    <name type="scientific">Cladorrhinum samala</name>
    <dbReference type="NCBI Taxonomy" id="585594"/>
    <lineage>
        <taxon>Eukaryota</taxon>
        <taxon>Fungi</taxon>
        <taxon>Dikarya</taxon>
        <taxon>Ascomycota</taxon>
        <taxon>Pezizomycotina</taxon>
        <taxon>Sordariomycetes</taxon>
        <taxon>Sordariomycetidae</taxon>
        <taxon>Sordariales</taxon>
        <taxon>Podosporaceae</taxon>
        <taxon>Cladorrhinum</taxon>
    </lineage>
</organism>
<dbReference type="Gene3D" id="3.40.50.300">
    <property type="entry name" value="P-loop containing nucleotide triphosphate hydrolases"/>
    <property type="match status" value="1"/>
</dbReference>
<evidence type="ECO:0000313" key="4">
    <source>
        <dbReference type="EMBL" id="KAK4462866.1"/>
    </source>
</evidence>
<proteinExistence type="predicted"/>
<feature type="compositionally biased region" description="Acidic residues" evidence="2">
    <location>
        <begin position="225"/>
        <end position="239"/>
    </location>
</feature>
<sequence length="552" mass="61250">MSSRPTSPSPVVQGVAITSHRPNPSSPWFFDWIFGMAAYRRWKEASTPARLLRLVGGPGCGKTSFATLAVEKLQQQDNETGDVAKKPSTVLSVFLKPSDINSAQAAVEQEQRHVSFSVLFLAEIEKQLDAALKLDSFLTPPASPEDQTAEGVLSSIRFKLHRFSDVYLVVDDIDCLWVLPKEYLQVEEHLEALRSHGVRVLVTSRIPFRFPLIATTCDVRLEGDDDGDCEYDDEEDEDSNNPKHSHDEENDRAEGGLVTWWSCDQDDHEGLNVPFFICSNCKTAGFGCGNSSHPPAVFSGIPRPITLDISNAPDASMEAFITHQLQLEHGHFWHMPLNRCPWGTNGEAAPKQIYPPLSPLGSRLLSADPDQPSSEATFLCGRIVDLADGNLTAALCRLEVAHQAESLDDAVNIKDRLPTNMVDMFNELVRRQIQERLRETSPPELRVRAALALHAIRFVGKKGIDVDPNFEELREHLIEEDEECGHGFEDILQGNHGPDEVLGAAGGLLTMGADGEILWFNKSFAKYVEERYSEFLAGTDCVNAHDIDITVR</sequence>
<reference evidence="4" key="2">
    <citation type="submission" date="2023-06" db="EMBL/GenBank/DDBJ databases">
        <authorList>
            <consortium name="Lawrence Berkeley National Laboratory"/>
            <person name="Mondo S.J."/>
            <person name="Hensen N."/>
            <person name="Bonometti L."/>
            <person name="Westerberg I."/>
            <person name="Brannstrom I.O."/>
            <person name="Guillou S."/>
            <person name="Cros-Aarteil S."/>
            <person name="Calhoun S."/>
            <person name="Haridas S."/>
            <person name="Kuo A."/>
            <person name="Pangilinan J."/>
            <person name="Riley R."/>
            <person name="Labutti K."/>
            <person name="Andreopoulos B."/>
            <person name="Lipzen A."/>
            <person name="Chen C."/>
            <person name="Yanf M."/>
            <person name="Daum C."/>
            <person name="Ng V."/>
            <person name="Clum A."/>
            <person name="Steindorff A."/>
            <person name="Ohm R."/>
            <person name="Martin F."/>
            <person name="Silar P."/>
            <person name="Natvig D."/>
            <person name="Lalanne C."/>
            <person name="Gautier V."/>
            <person name="Ament-Velasquez S.L."/>
            <person name="Kruys A."/>
            <person name="Hutchinson M.I."/>
            <person name="Powell A.J."/>
            <person name="Barry K."/>
            <person name="Miller A.N."/>
            <person name="Grigoriev I.V."/>
            <person name="Debuchy R."/>
            <person name="Gladieux P."/>
            <person name="Thoren M.H."/>
            <person name="Johannesson H."/>
        </authorList>
    </citation>
    <scope>NUCLEOTIDE SEQUENCE</scope>
    <source>
        <strain evidence="4">PSN324</strain>
    </source>
</reference>
<evidence type="ECO:0000256" key="1">
    <source>
        <dbReference type="ARBA" id="ARBA00022737"/>
    </source>
</evidence>
<dbReference type="Pfam" id="PF24883">
    <property type="entry name" value="NPHP3_N"/>
    <property type="match status" value="1"/>
</dbReference>
<accession>A0AAV9HQC6</accession>
<feature type="compositionally biased region" description="Basic and acidic residues" evidence="2">
    <location>
        <begin position="240"/>
        <end position="252"/>
    </location>
</feature>
<reference evidence="4" key="1">
    <citation type="journal article" date="2023" name="Mol. Phylogenet. Evol.">
        <title>Genome-scale phylogeny and comparative genomics of the fungal order Sordariales.</title>
        <authorList>
            <person name="Hensen N."/>
            <person name="Bonometti L."/>
            <person name="Westerberg I."/>
            <person name="Brannstrom I.O."/>
            <person name="Guillou S."/>
            <person name="Cros-Aarteil S."/>
            <person name="Calhoun S."/>
            <person name="Haridas S."/>
            <person name="Kuo A."/>
            <person name="Mondo S."/>
            <person name="Pangilinan J."/>
            <person name="Riley R."/>
            <person name="LaButti K."/>
            <person name="Andreopoulos B."/>
            <person name="Lipzen A."/>
            <person name="Chen C."/>
            <person name="Yan M."/>
            <person name="Daum C."/>
            <person name="Ng V."/>
            <person name="Clum A."/>
            <person name="Steindorff A."/>
            <person name="Ohm R.A."/>
            <person name="Martin F."/>
            <person name="Silar P."/>
            <person name="Natvig D.O."/>
            <person name="Lalanne C."/>
            <person name="Gautier V."/>
            <person name="Ament-Velasquez S.L."/>
            <person name="Kruys A."/>
            <person name="Hutchinson M.I."/>
            <person name="Powell A.J."/>
            <person name="Barry K."/>
            <person name="Miller A.N."/>
            <person name="Grigoriev I.V."/>
            <person name="Debuchy R."/>
            <person name="Gladieux P."/>
            <person name="Hiltunen Thoren M."/>
            <person name="Johannesson H."/>
        </authorList>
    </citation>
    <scope>NUCLEOTIDE SEQUENCE</scope>
    <source>
        <strain evidence="4">PSN324</strain>
    </source>
</reference>
<name>A0AAV9HQC6_9PEZI</name>